<proteinExistence type="predicted"/>
<dbReference type="GO" id="GO:0070286">
    <property type="term" value="P:axonemal dynein complex assembly"/>
    <property type="evidence" value="ECO:0007669"/>
    <property type="project" value="TreeGrafter"/>
</dbReference>
<keyword evidence="2" id="KW-1185">Reference proteome</keyword>
<protein>
    <recommendedName>
        <fullName evidence="3">Tetratricopeptide repeat protein 12</fullName>
    </recommendedName>
</protein>
<dbReference type="SUPFAM" id="SSF48452">
    <property type="entry name" value="TPR-like"/>
    <property type="match status" value="1"/>
</dbReference>
<evidence type="ECO:0000313" key="2">
    <source>
        <dbReference type="Proteomes" id="UP001153636"/>
    </source>
</evidence>
<accession>A0A9P0CDX1</accession>
<gene>
    <name evidence="1" type="ORF">PSYICH_LOCUS679</name>
</gene>
<dbReference type="InterPro" id="IPR011990">
    <property type="entry name" value="TPR-like_helical_dom_sf"/>
</dbReference>
<dbReference type="PANTHER" id="PTHR46540:SF1">
    <property type="entry name" value="TETRATRICOPEPTIDE REPEAT PROTEIN 12"/>
    <property type="match status" value="1"/>
</dbReference>
<dbReference type="Proteomes" id="UP001153636">
    <property type="component" value="Chromosome 1"/>
</dbReference>
<organism evidence="1 2">
    <name type="scientific">Psylliodes chrysocephalus</name>
    <dbReference type="NCBI Taxonomy" id="3402493"/>
    <lineage>
        <taxon>Eukaryota</taxon>
        <taxon>Metazoa</taxon>
        <taxon>Ecdysozoa</taxon>
        <taxon>Arthropoda</taxon>
        <taxon>Hexapoda</taxon>
        <taxon>Insecta</taxon>
        <taxon>Pterygota</taxon>
        <taxon>Neoptera</taxon>
        <taxon>Endopterygota</taxon>
        <taxon>Coleoptera</taxon>
        <taxon>Polyphaga</taxon>
        <taxon>Cucujiformia</taxon>
        <taxon>Chrysomeloidea</taxon>
        <taxon>Chrysomelidae</taxon>
        <taxon>Galerucinae</taxon>
        <taxon>Alticini</taxon>
        <taxon>Psylliodes</taxon>
    </lineage>
</organism>
<dbReference type="GO" id="GO:0005737">
    <property type="term" value="C:cytoplasm"/>
    <property type="evidence" value="ECO:0007669"/>
    <property type="project" value="TreeGrafter"/>
</dbReference>
<reference evidence="1" key="1">
    <citation type="submission" date="2022-01" db="EMBL/GenBank/DDBJ databases">
        <authorList>
            <person name="King R."/>
        </authorList>
    </citation>
    <scope>NUCLEOTIDE SEQUENCE</scope>
</reference>
<dbReference type="OrthoDB" id="2017782at2759"/>
<dbReference type="Gene3D" id="1.25.40.10">
    <property type="entry name" value="Tetratricopeptide repeat domain"/>
    <property type="match status" value="1"/>
</dbReference>
<evidence type="ECO:0000313" key="1">
    <source>
        <dbReference type="EMBL" id="CAH1099496.1"/>
    </source>
</evidence>
<dbReference type="GO" id="GO:0005813">
    <property type="term" value="C:centrosome"/>
    <property type="evidence" value="ECO:0007669"/>
    <property type="project" value="TreeGrafter"/>
</dbReference>
<dbReference type="EMBL" id="OV651813">
    <property type="protein sequence ID" value="CAH1099496.1"/>
    <property type="molecule type" value="Genomic_DNA"/>
</dbReference>
<dbReference type="SMART" id="SM00028">
    <property type="entry name" value="TPR"/>
    <property type="match status" value="3"/>
</dbReference>
<dbReference type="InterPro" id="IPR043195">
    <property type="entry name" value="TTC12"/>
</dbReference>
<dbReference type="Pfam" id="PF13181">
    <property type="entry name" value="TPR_8"/>
    <property type="match status" value="1"/>
</dbReference>
<evidence type="ECO:0008006" key="3">
    <source>
        <dbReference type="Google" id="ProtNLM"/>
    </source>
</evidence>
<dbReference type="InterPro" id="IPR019734">
    <property type="entry name" value="TPR_rpt"/>
</dbReference>
<dbReference type="GO" id="GO:0007288">
    <property type="term" value="P:sperm axoneme assembly"/>
    <property type="evidence" value="ECO:0007669"/>
    <property type="project" value="TreeGrafter"/>
</dbReference>
<dbReference type="PANTHER" id="PTHR46540">
    <property type="entry name" value="TETRATRICOPEPTIDE REPEAT PROTEIN 12"/>
    <property type="match status" value="1"/>
</dbReference>
<dbReference type="AlphaFoldDB" id="A0A9P0CDX1"/>
<sequence>MSDRPRPSKYQLLNGLPNEEEFNNFMVKVTEVNKIVKKLASTDKKVSEIGDLEAKQYLGETCEKIIENIDGETELVVRNNRTVINKKAFEEISKDPNTMSQEAFMREVEKDADKRFREKLVRKEKMRTFKKQATLAFRREEYEKALTLYNKAIDQIKDCVVLYNNRALTCINLKLYDKAESDLDWALRINEDCVKSWLLLAKAHYLQNKITEYKNDIKEALQRNPDMEDFIQDYIKNLEQNEPRKLD</sequence>
<name>A0A9P0CDX1_9CUCU</name>